<reference evidence="1 2" key="1">
    <citation type="submission" date="2019-07" db="EMBL/GenBank/DDBJ databases">
        <title>Draft genome assembly of a fouling barnacle, Amphibalanus amphitrite (Darwin, 1854): The first reference genome for Thecostraca.</title>
        <authorList>
            <person name="Kim W."/>
        </authorList>
    </citation>
    <scope>NUCLEOTIDE SEQUENCE [LARGE SCALE GENOMIC DNA]</scope>
    <source>
        <strain evidence="1">SNU_AA5</strain>
        <tissue evidence="1">Soma without cirri and trophi</tissue>
    </source>
</reference>
<gene>
    <name evidence="1" type="ORF">FJT64_002900</name>
</gene>
<dbReference type="InterPro" id="IPR000048">
    <property type="entry name" value="IQ_motif_EF-hand-BS"/>
</dbReference>
<name>A0A6A4W7Q3_AMPAM</name>
<protein>
    <submittedName>
        <fullName evidence="1">Uncharacterized protein</fullName>
    </submittedName>
</protein>
<dbReference type="OrthoDB" id="27832at2759"/>
<sequence length="94" mass="10771">MQKRSSDISATLGRAELTAAATKIQASFRGHQVRRRDELHQREEELYRQMEQLHTARRPRTATDQGECTHLPQVVGIGLTTHSWLWLGSAHRRG</sequence>
<dbReference type="AlphaFoldDB" id="A0A6A4W7Q3"/>
<dbReference type="EMBL" id="VIIS01000947">
    <property type="protein sequence ID" value="KAF0303426.1"/>
    <property type="molecule type" value="Genomic_DNA"/>
</dbReference>
<dbReference type="Pfam" id="PF00612">
    <property type="entry name" value="IQ"/>
    <property type="match status" value="1"/>
</dbReference>
<keyword evidence="2" id="KW-1185">Reference proteome</keyword>
<dbReference type="PROSITE" id="PS50096">
    <property type="entry name" value="IQ"/>
    <property type="match status" value="1"/>
</dbReference>
<evidence type="ECO:0000313" key="2">
    <source>
        <dbReference type="Proteomes" id="UP000440578"/>
    </source>
</evidence>
<evidence type="ECO:0000313" key="1">
    <source>
        <dbReference type="EMBL" id="KAF0303426.1"/>
    </source>
</evidence>
<dbReference type="Proteomes" id="UP000440578">
    <property type="component" value="Unassembled WGS sequence"/>
</dbReference>
<dbReference type="SMART" id="SM00015">
    <property type="entry name" value="IQ"/>
    <property type="match status" value="1"/>
</dbReference>
<accession>A0A6A4W7Q3</accession>
<comment type="caution">
    <text evidence="1">The sequence shown here is derived from an EMBL/GenBank/DDBJ whole genome shotgun (WGS) entry which is preliminary data.</text>
</comment>
<dbReference type="CDD" id="cd23767">
    <property type="entry name" value="IQCD"/>
    <property type="match status" value="1"/>
</dbReference>
<organism evidence="1 2">
    <name type="scientific">Amphibalanus amphitrite</name>
    <name type="common">Striped barnacle</name>
    <name type="synonym">Balanus amphitrite</name>
    <dbReference type="NCBI Taxonomy" id="1232801"/>
    <lineage>
        <taxon>Eukaryota</taxon>
        <taxon>Metazoa</taxon>
        <taxon>Ecdysozoa</taxon>
        <taxon>Arthropoda</taxon>
        <taxon>Crustacea</taxon>
        <taxon>Multicrustacea</taxon>
        <taxon>Cirripedia</taxon>
        <taxon>Thoracica</taxon>
        <taxon>Thoracicalcarea</taxon>
        <taxon>Balanomorpha</taxon>
        <taxon>Balanoidea</taxon>
        <taxon>Balanidae</taxon>
        <taxon>Amphibalaninae</taxon>
        <taxon>Amphibalanus</taxon>
    </lineage>
</organism>
<proteinExistence type="predicted"/>